<keyword evidence="7" id="KW-0560">Oxidoreductase</keyword>
<organism evidence="13 14">
    <name type="scientific">Heliophilum fasciatum</name>
    <dbReference type="NCBI Taxonomy" id="35700"/>
    <lineage>
        <taxon>Bacteria</taxon>
        <taxon>Bacillati</taxon>
        <taxon>Bacillota</taxon>
        <taxon>Clostridia</taxon>
        <taxon>Eubacteriales</taxon>
        <taxon>Heliobacteriaceae</taxon>
        <taxon>Heliophilum</taxon>
    </lineage>
</organism>
<dbReference type="InterPro" id="IPR016209">
    <property type="entry name" value="Protochlorophyllide_Rdtase"/>
</dbReference>
<keyword evidence="10" id="KW-0149">Chlorophyll biosynthesis</keyword>
<dbReference type="PANTHER" id="PTHR33712">
    <property type="entry name" value="LIGHT-INDEPENDENT PROTOCHLOROPHYLLIDE REDUCTASE SUBUNIT B"/>
    <property type="match status" value="1"/>
</dbReference>
<evidence type="ECO:0000256" key="5">
    <source>
        <dbReference type="ARBA" id="ARBA00022741"/>
    </source>
</evidence>
<dbReference type="Gene3D" id="1.20.89.20">
    <property type="match status" value="1"/>
</dbReference>
<reference evidence="13 14" key="1">
    <citation type="submission" date="2019-03" db="EMBL/GenBank/DDBJ databases">
        <title>Genomic Encyclopedia of Type Strains, Phase IV (KMG-IV): sequencing the most valuable type-strain genomes for metagenomic binning, comparative biology and taxonomic classification.</title>
        <authorList>
            <person name="Goeker M."/>
        </authorList>
    </citation>
    <scope>NUCLEOTIDE SEQUENCE [LARGE SCALE GENOMIC DNA]</scope>
    <source>
        <strain evidence="13 14">DSM 11170</strain>
    </source>
</reference>
<dbReference type="InterPro" id="IPR013580">
    <property type="entry name" value="LI-POR_suB-like_C"/>
</dbReference>
<evidence type="ECO:0000313" key="14">
    <source>
        <dbReference type="Proteomes" id="UP000294813"/>
    </source>
</evidence>
<dbReference type="GO" id="GO:0030494">
    <property type="term" value="P:bacteriochlorophyll biosynthetic process"/>
    <property type="evidence" value="ECO:0007669"/>
    <property type="project" value="UniProtKB-UniPathway"/>
</dbReference>
<evidence type="ECO:0000256" key="8">
    <source>
        <dbReference type="ARBA" id="ARBA00023004"/>
    </source>
</evidence>
<dbReference type="PIRSF" id="PIRSF000163">
    <property type="entry name" value="PCP_ChlB"/>
    <property type="match status" value="1"/>
</dbReference>
<gene>
    <name evidence="13" type="ORF">EDD73_10349</name>
</gene>
<dbReference type="GO" id="GO:0051539">
    <property type="term" value="F:4 iron, 4 sulfur cluster binding"/>
    <property type="evidence" value="ECO:0007669"/>
    <property type="project" value="UniProtKB-KW"/>
</dbReference>
<evidence type="ECO:0000256" key="10">
    <source>
        <dbReference type="ARBA" id="ARBA00023171"/>
    </source>
</evidence>
<sequence length="514" mass="57061">MKLAYWMYEGTALSGIARVAGSMQRVHTVIHGPRGDGYINVMFSMLERFHEIPPFTLSPIGQREMAQGSRARLVETVRRVERDHQPDVIVITPTCSSTLLQEDIGSVARTLGKETKAKIIVPQVNAFRDLEHETMDAFLTQLVGTLVEEQPKTERFSVNLIGPSYLGFHQLHDLTEIRRLLADVGVEIDAVVPYGATVEDLRTLTRAHMNVCLYREYGVELCRMLEKQYNMPYTTITPIGLRQTAKFLQAIGQQAQIDVKPYIAKQISPAGPLSRFVKSVDSLSALYGKRAVVFGDYSHAVGVTHMLCEIGITVLWAGTYMKGLEAEFKEAVAGLTEEAFVEDDFQKLSHKIRDTAPDVVFGTQMERHSSKRFQLPCVVISAPAHILNFPIFPEPIVAYQGMAQILETINRTIRLGLEEHLVKMFGEEEPMGEATAPAAQAAAEVAATTTTDQPAPLSPGGMPWEAEAVEVLKQIPFFVRSKVQKNTETFASERGHSVITAEVLYAAKTHFSKS</sequence>
<evidence type="ECO:0000256" key="1">
    <source>
        <dbReference type="ARBA" id="ARBA00004800"/>
    </source>
</evidence>
<dbReference type="GO" id="GO:0005524">
    <property type="term" value="F:ATP binding"/>
    <property type="evidence" value="ECO:0007669"/>
    <property type="project" value="UniProtKB-KW"/>
</dbReference>
<keyword evidence="8" id="KW-0408">Iron</keyword>
<accession>A0A4R2RVI8</accession>
<comment type="pathway">
    <text evidence="1">Porphyrin-containing compound metabolism; bacteriochlorophyll biosynthesis.</text>
</comment>
<evidence type="ECO:0000256" key="9">
    <source>
        <dbReference type="ARBA" id="ARBA00023014"/>
    </source>
</evidence>
<dbReference type="Gene3D" id="3.40.50.1980">
    <property type="entry name" value="Nitrogenase molybdenum iron protein domain"/>
    <property type="match status" value="3"/>
</dbReference>
<keyword evidence="2" id="KW-0004">4Fe-4S</keyword>
<keyword evidence="3" id="KW-0602">Photosynthesis</keyword>
<dbReference type="InterPro" id="IPR042298">
    <property type="entry name" value="P-CP_red_C"/>
</dbReference>
<evidence type="ECO:0000256" key="6">
    <source>
        <dbReference type="ARBA" id="ARBA00022840"/>
    </source>
</evidence>
<evidence type="ECO:0000259" key="11">
    <source>
        <dbReference type="Pfam" id="PF00148"/>
    </source>
</evidence>
<dbReference type="PANTHER" id="PTHR33712:SF7">
    <property type="entry name" value="LIGHT-INDEPENDENT PROTOCHLOROPHYLLIDE REDUCTASE SUBUNIT B"/>
    <property type="match status" value="1"/>
</dbReference>
<protein>
    <submittedName>
        <fullName evidence="13">Ferredoxin protochlorophyllide reductase subunit B</fullName>
    </submittedName>
</protein>
<dbReference type="GO" id="GO:0016730">
    <property type="term" value="F:oxidoreductase activity, acting on iron-sulfur proteins as donors"/>
    <property type="evidence" value="ECO:0007669"/>
    <property type="project" value="InterPro"/>
</dbReference>
<evidence type="ECO:0000256" key="2">
    <source>
        <dbReference type="ARBA" id="ARBA00022485"/>
    </source>
</evidence>
<keyword evidence="14" id="KW-1185">Reference proteome</keyword>
<evidence type="ECO:0000256" key="4">
    <source>
        <dbReference type="ARBA" id="ARBA00022723"/>
    </source>
</evidence>
<name>A0A4R2RVI8_9FIRM</name>
<dbReference type="Pfam" id="PF00148">
    <property type="entry name" value="Oxidored_nitro"/>
    <property type="match status" value="1"/>
</dbReference>
<dbReference type="InterPro" id="IPR050152">
    <property type="entry name" value="ChlB/BchB/BchZ"/>
</dbReference>
<feature type="domain" description="Light-independent protochlorophyllide reductase subunit B-like C-terminal" evidence="12">
    <location>
        <begin position="464"/>
        <end position="508"/>
    </location>
</feature>
<dbReference type="Gene3D" id="1.10.8.550">
    <property type="entry name" value="Proto-chlorophyllide reductase 57 kD subunit B"/>
    <property type="match status" value="1"/>
</dbReference>
<dbReference type="Pfam" id="PF08369">
    <property type="entry name" value="PCP_red"/>
    <property type="match status" value="1"/>
</dbReference>
<evidence type="ECO:0000259" key="12">
    <source>
        <dbReference type="Pfam" id="PF08369"/>
    </source>
</evidence>
<keyword evidence="5" id="KW-0547">Nucleotide-binding</keyword>
<dbReference type="InterPro" id="IPR000510">
    <property type="entry name" value="Nase/OxRdtase_comp1"/>
</dbReference>
<evidence type="ECO:0000313" key="13">
    <source>
        <dbReference type="EMBL" id="TCP68420.1"/>
    </source>
</evidence>
<dbReference type="NCBIfam" id="NF002789">
    <property type="entry name" value="PRK02910.1-3"/>
    <property type="match status" value="1"/>
</dbReference>
<dbReference type="OrthoDB" id="495776at2"/>
<feature type="domain" description="Nitrogenase/oxidoreductase component 1" evidence="11">
    <location>
        <begin position="13"/>
        <end position="413"/>
    </location>
</feature>
<dbReference type="NCBIfam" id="TIGR01278">
    <property type="entry name" value="DPOR_BchB"/>
    <property type="match status" value="1"/>
</dbReference>
<dbReference type="SUPFAM" id="SSF53807">
    <property type="entry name" value="Helical backbone' metal receptor"/>
    <property type="match status" value="1"/>
</dbReference>
<dbReference type="UniPathway" id="UPA00669"/>
<dbReference type="EMBL" id="SLXT01000003">
    <property type="protein sequence ID" value="TCP68420.1"/>
    <property type="molecule type" value="Genomic_DNA"/>
</dbReference>
<dbReference type="Proteomes" id="UP000294813">
    <property type="component" value="Unassembled WGS sequence"/>
</dbReference>
<dbReference type="InterPro" id="IPR005969">
    <property type="entry name" value="Protochl_reductB"/>
</dbReference>
<proteinExistence type="predicted"/>
<keyword evidence="9" id="KW-0411">Iron-sulfur</keyword>
<dbReference type="RefSeq" id="WP_131918017.1">
    <property type="nucleotide sequence ID" value="NZ_JAOQNU010000003.1"/>
</dbReference>
<keyword evidence="6" id="KW-0067">ATP-binding</keyword>
<dbReference type="AlphaFoldDB" id="A0A4R2RVI8"/>
<comment type="caution">
    <text evidence="13">The sequence shown here is derived from an EMBL/GenBank/DDBJ whole genome shotgun (WGS) entry which is preliminary data.</text>
</comment>
<keyword evidence="4" id="KW-0479">Metal-binding</keyword>
<dbReference type="GO" id="GO:0046872">
    <property type="term" value="F:metal ion binding"/>
    <property type="evidence" value="ECO:0007669"/>
    <property type="project" value="UniProtKB-KW"/>
</dbReference>
<dbReference type="GO" id="GO:0019685">
    <property type="term" value="P:photosynthesis, dark reaction"/>
    <property type="evidence" value="ECO:0007669"/>
    <property type="project" value="InterPro"/>
</dbReference>
<evidence type="ECO:0000256" key="3">
    <source>
        <dbReference type="ARBA" id="ARBA00022531"/>
    </source>
</evidence>
<evidence type="ECO:0000256" key="7">
    <source>
        <dbReference type="ARBA" id="ARBA00023002"/>
    </source>
</evidence>